<protein>
    <submittedName>
        <fullName evidence="1">Uncharacterized protein</fullName>
    </submittedName>
</protein>
<dbReference type="EMBL" id="ML993917">
    <property type="protein sequence ID" value="KAF2202986.1"/>
    <property type="molecule type" value="Genomic_DNA"/>
</dbReference>
<organism evidence="1 2">
    <name type="scientific">Delitschia confertaspora ATCC 74209</name>
    <dbReference type="NCBI Taxonomy" id="1513339"/>
    <lineage>
        <taxon>Eukaryota</taxon>
        <taxon>Fungi</taxon>
        <taxon>Dikarya</taxon>
        <taxon>Ascomycota</taxon>
        <taxon>Pezizomycotina</taxon>
        <taxon>Dothideomycetes</taxon>
        <taxon>Pleosporomycetidae</taxon>
        <taxon>Pleosporales</taxon>
        <taxon>Delitschiaceae</taxon>
        <taxon>Delitschia</taxon>
    </lineage>
</organism>
<sequence>MYRQVDLMVDKGTLEDRSLLGMQIYDKRDPHVFHPPLSSPHFHPQIQILNPYPRHTDIHQIRAPKVRQHNLSRQTVCSSGSPLGCLASLPPHIRQRIYFWTIGPILHIDEPKHTRVYHRFATFLPPICYASRSIYRESKDVIFQAHIKLRNVSTFVLMCYLDSFVNSASLYQAITSLELDSVHTIPSMCTNGSFYDQRAVLLRCTNLQILEIGLYRKVTLETHYAANRKSIQIMVNFLFFPDILHLSKLKDLTIHVRDRRLDVPPSWEWDWHKQVGETKEWVSRQFRKIGKHVKVTMQVHEHTASGQPWHYPYYEGRTDLRDQNDIQMMPIVKHRYMLARGRDFANPPPMPNVG</sequence>
<keyword evidence="2" id="KW-1185">Reference proteome</keyword>
<comment type="caution">
    <text evidence="1">The sequence shown here is derived from an EMBL/GenBank/DDBJ whole genome shotgun (WGS) entry which is preliminary data.</text>
</comment>
<accession>A0A9P4MTW7</accession>
<gene>
    <name evidence="1" type="ORF">GQ43DRAFT_291228</name>
</gene>
<name>A0A9P4MTW7_9PLEO</name>
<dbReference type="Proteomes" id="UP000799536">
    <property type="component" value="Unassembled WGS sequence"/>
</dbReference>
<reference evidence="1" key="1">
    <citation type="journal article" date="2020" name="Stud. Mycol.">
        <title>101 Dothideomycetes genomes: a test case for predicting lifestyles and emergence of pathogens.</title>
        <authorList>
            <person name="Haridas S."/>
            <person name="Albert R."/>
            <person name="Binder M."/>
            <person name="Bloem J."/>
            <person name="Labutti K."/>
            <person name="Salamov A."/>
            <person name="Andreopoulos B."/>
            <person name="Baker S."/>
            <person name="Barry K."/>
            <person name="Bills G."/>
            <person name="Bluhm B."/>
            <person name="Cannon C."/>
            <person name="Castanera R."/>
            <person name="Culley D."/>
            <person name="Daum C."/>
            <person name="Ezra D."/>
            <person name="Gonzalez J."/>
            <person name="Henrissat B."/>
            <person name="Kuo A."/>
            <person name="Liang C."/>
            <person name="Lipzen A."/>
            <person name="Lutzoni F."/>
            <person name="Magnuson J."/>
            <person name="Mondo S."/>
            <person name="Nolan M."/>
            <person name="Ohm R."/>
            <person name="Pangilinan J."/>
            <person name="Park H.-J."/>
            <person name="Ramirez L."/>
            <person name="Alfaro M."/>
            <person name="Sun H."/>
            <person name="Tritt A."/>
            <person name="Yoshinaga Y."/>
            <person name="Zwiers L.-H."/>
            <person name="Turgeon B."/>
            <person name="Goodwin S."/>
            <person name="Spatafora J."/>
            <person name="Crous P."/>
            <person name="Grigoriev I."/>
        </authorList>
    </citation>
    <scope>NUCLEOTIDE SEQUENCE</scope>
    <source>
        <strain evidence="1">ATCC 74209</strain>
    </source>
</reference>
<proteinExistence type="predicted"/>
<dbReference type="AlphaFoldDB" id="A0A9P4MTW7"/>
<evidence type="ECO:0000313" key="1">
    <source>
        <dbReference type="EMBL" id="KAF2202986.1"/>
    </source>
</evidence>
<evidence type="ECO:0000313" key="2">
    <source>
        <dbReference type="Proteomes" id="UP000799536"/>
    </source>
</evidence>